<dbReference type="GO" id="GO:0006364">
    <property type="term" value="P:rRNA processing"/>
    <property type="evidence" value="ECO:0007669"/>
    <property type="project" value="UniProtKB-KW"/>
</dbReference>
<reference evidence="7 8" key="2">
    <citation type="journal article" date="2012" name="PLoS Pathog.">
        <title>Diverse lifestyles and strategies of plant pathogenesis encoded in the genomes of eighteen Dothideomycetes fungi.</title>
        <authorList>
            <person name="Ohm R.A."/>
            <person name="Feau N."/>
            <person name="Henrissat B."/>
            <person name="Schoch C.L."/>
            <person name="Horwitz B.A."/>
            <person name="Barry K.W."/>
            <person name="Condon B.J."/>
            <person name="Copeland A.C."/>
            <person name="Dhillon B."/>
            <person name="Glaser F."/>
            <person name="Hesse C.N."/>
            <person name="Kosti I."/>
            <person name="LaButti K."/>
            <person name="Lindquist E.A."/>
            <person name="Lucas S."/>
            <person name="Salamov A.A."/>
            <person name="Bradshaw R.E."/>
            <person name="Ciuffetti L."/>
            <person name="Hamelin R.C."/>
            <person name="Kema G.H.J."/>
            <person name="Lawrence C."/>
            <person name="Scott J.A."/>
            <person name="Spatafora J.W."/>
            <person name="Turgeon B.G."/>
            <person name="de Wit P.J.G.M."/>
            <person name="Zhong S."/>
            <person name="Goodwin S.B."/>
            <person name="Grigoriev I.V."/>
        </authorList>
    </citation>
    <scope>NUCLEOTIDE SEQUENCE [LARGE SCALE GENOMIC DNA]</scope>
    <source>
        <strain evidence="8">NZE10 / CBS 128990</strain>
    </source>
</reference>
<keyword evidence="5" id="KW-0539">Nucleus</keyword>
<reference evidence="8" key="1">
    <citation type="journal article" date="2012" name="PLoS Genet.">
        <title>The genomes of the fungal plant pathogens Cladosporium fulvum and Dothistroma septosporum reveal adaptation to different hosts and lifestyles but also signatures of common ancestry.</title>
        <authorList>
            <person name="de Wit P.J.G.M."/>
            <person name="van der Burgt A."/>
            <person name="Oekmen B."/>
            <person name="Stergiopoulos I."/>
            <person name="Abd-Elsalam K.A."/>
            <person name="Aerts A.L."/>
            <person name="Bahkali A.H."/>
            <person name="Beenen H.G."/>
            <person name="Chettri P."/>
            <person name="Cox M.P."/>
            <person name="Datema E."/>
            <person name="de Vries R.P."/>
            <person name="Dhillon B."/>
            <person name="Ganley A.R."/>
            <person name="Griffiths S.A."/>
            <person name="Guo Y."/>
            <person name="Hamelin R.C."/>
            <person name="Henrissat B."/>
            <person name="Kabir M.S."/>
            <person name="Jashni M.K."/>
            <person name="Kema G."/>
            <person name="Klaubauf S."/>
            <person name="Lapidus A."/>
            <person name="Levasseur A."/>
            <person name="Lindquist E."/>
            <person name="Mehrabi R."/>
            <person name="Ohm R.A."/>
            <person name="Owen T.J."/>
            <person name="Salamov A."/>
            <person name="Schwelm A."/>
            <person name="Schijlen E."/>
            <person name="Sun H."/>
            <person name="van den Burg H.A."/>
            <person name="van Ham R.C.H.J."/>
            <person name="Zhang S."/>
            <person name="Goodwin S.B."/>
            <person name="Grigoriev I.V."/>
            <person name="Collemare J."/>
            <person name="Bradshaw R.E."/>
        </authorList>
    </citation>
    <scope>NUCLEOTIDE SEQUENCE [LARGE SCALE GENOMIC DNA]</scope>
    <source>
        <strain evidence="8">NZE10 / CBS 128990</strain>
    </source>
</reference>
<dbReference type="InterPro" id="IPR050080">
    <property type="entry name" value="RNase_PH"/>
</dbReference>
<dbReference type="InterPro" id="IPR020568">
    <property type="entry name" value="Ribosomal_Su5_D2-typ_SF"/>
</dbReference>
<comment type="subcellular location">
    <subcellularLocation>
        <location evidence="1">Nucleus</location>
    </subcellularLocation>
</comment>
<dbReference type="STRING" id="675120.N1Q2V8"/>
<keyword evidence="4" id="KW-0271">Exosome</keyword>
<dbReference type="GO" id="GO:0000176">
    <property type="term" value="C:nuclear exosome (RNase complex)"/>
    <property type="evidence" value="ECO:0007669"/>
    <property type="project" value="UniProtKB-ARBA"/>
</dbReference>
<evidence type="ECO:0000256" key="2">
    <source>
        <dbReference type="ARBA" id="ARBA00006678"/>
    </source>
</evidence>
<dbReference type="GO" id="GO:0034475">
    <property type="term" value="P:U4 snRNA 3'-end processing"/>
    <property type="evidence" value="ECO:0007669"/>
    <property type="project" value="TreeGrafter"/>
</dbReference>
<sequence>MGPEVLQHPLERADGSTIFGDGLYTVIAAANGPVEVQRRDELPEEAAIEVNLRPLSGVGGPRERWLENLLQPLLEKILLVHMHPRTLIQVTLQITKQPTAKFRRSNADISIIPTLVNAAFTALVDGALPLATTVNAVLVTTGKDGKINTTPKEQDIETCASIHAMAFNTINEQVLEQSSGTFDLRSWEMVESSAKHACAAAIATTNEDSAMANGDDQKEPWLRQVLHNRAKAANAWRDCS</sequence>
<dbReference type="GO" id="GO:0071051">
    <property type="term" value="P:poly(A)-dependent snoRNA 3'-end processing"/>
    <property type="evidence" value="ECO:0007669"/>
    <property type="project" value="TreeGrafter"/>
</dbReference>
<evidence type="ECO:0000256" key="4">
    <source>
        <dbReference type="ARBA" id="ARBA00022835"/>
    </source>
</evidence>
<dbReference type="GO" id="GO:0016075">
    <property type="term" value="P:rRNA catabolic process"/>
    <property type="evidence" value="ECO:0007669"/>
    <property type="project" value="TreeGrafter"/>
</dbReference>
<proteinExistence type="inferred from homology"/>
<dbReference type="PANTHER" id="PTHR11953:SF1">
    <property type="entry name" value="EXOSOME COMPLEX COMPONENT RRP46"/>
    <property type="match status" value="1"/>
</dbReference>
<dbReference type="OMA" id="SYKCPAT"/>
<dbReference type="GO" id="GO:0005730">
    <property type="term" value="C:nucleolus"/>
    <property type="evidence" value="ECO:0007669"/>
    <property type="project" value="TreeGrafter"/>
</dbReference>
<evidence type="ECO:0000256" key="3">
    <source>
        <dbReference type="ARBA" id="ARBA00022552"/>
    </source>
</evidence>
<dbReference type="SUPFAM" id="SSF54211">
    <property type="entry name" value="Ribosomal protein S5 domain 2-like"/>
    <property type="match status" value="1"/>
</dbReference>
<gene>
    <name evidence="7" type="ORF">DOTSEDRAFT_68766</name>
</gene>
<dbReference type="AlphaFoldDB" id="N1Q2V8"/>
<evidence type="ECO:0000259" key="6">
    <source>
        <dbReference type="Pfam" id="PF01138"/>
    </source>
</evidence>
<comment type="similarity">
    <text evidence="2">Belongs to the RNase PH family.</text>
</comment>
<keyword evidence="3" id="KW-0698">rRNA processing</keyword>
<evidence type="ECO:0000313" key="8">
    <source>
        <dbReference type="Proteomes" id="UP000016933"/>
    </source>
</evidence>
<dbReference type="Pfam" id="PF01138">
    <property type="entry name" value="RNase_PH"/>
    <property type="match status" value="1"/>
</dbReference>
<evidence type="ECO:0000313" key="7">
    <source>
        <dbReference type="EMBL" id="EME50017.1"/>
    </source>
</evidence>
<keyword evidence="8" id="KW-1185">Reference proteome</keyword>
<dbReference type="GO" id="GO:0000177">
    <property type="term" value="C:cytoplasmic exosome (RNase complex)"/>
    <property type="evidence" value="ECO:0007669"/>
    <property type="project" value="TreeGrafter"/>
</dbReference>
<name>N1Q2V8_DOTSN</name>
<feature type="domain" description="Exoribonuclease phosphorolytic" evidence="6">
    <location>
        <begin position="10"/>
        <end position="129"/>
    </location>
</feature>
<dbReference type="GO" id="GO:0071028">
    <property type="term" value="P:nuclear mRNA surveillance"/>
    <property type="evidence" value="ECO:0007669"/>
    <property type="project" value="TreeGrafter"/>
</dbReference>
<dbReference type="eggNOG" id="KOG1069">
    <property type="taxonomic scope" value="Eukaryota"/>
</dbReference>
<dbReference type="Gene3D" id="3.30.230.70">
    <property type="entry name" value="GHMP Kinase, N-terminal domain"/>
    <property type="match status" value="1"/>
</dbReference>
<evidence type="ECO:0000256" key="5">
    <source>
        <dbReference type="ARBA" id="ARBA00023242"/>
    </source>
</evidence>
<accession>N1Q2V8</accession>
<dbReference type="OrthoDB" id="3248508at2759"/>
<evidence type="ECO:0000256" key="1">
    <source>
        <dbReference type="ARBA" id="ARBA00004123"/>
    </source>
</evidence>
<dbReference type="InterPro" id="IPR027408">
    <property type="entry name" value="PNPase/RNase_PH_dom_sf"/>
</dbReference>
<organism evidence="7 8">
    <name type="scientific">Dothistroma septosporum (strain NZE10 / CBS 128990)</name>
    <name type="common">Red band needle blight fungus</name>
    <name type="synonym">Mycosphaerella pini</name>
    <dbReference type="NCBI Taxonomy" id="675120"/>
    <lineage>
        <taxon>Eukaryota</taxon>
        <taxon>Fungi</taxon>
        <taxon>Dikarya</taxon>
        <taxon>Ascomycota</taxon>
        <taxon>Pezizomycotina</taxon>
        <taxon>Dothideomycetes</taxon>
        <taxon>Dothideomycetidae</taxon>
        <taxon>Mycosphaerellales</taxon>
        <taxon>Mycosphaerellaceae</taxon>
        <taxon>Dothistroma</taxon>
    </lineage>
</organism>
<dbReference type="HOGENOM" id="CLU_063514_2_2_1"/>
<protein>
    <recommendedName>
        <fullName evidence="6">Exoribonuclease phosphorolytic domain-containing protein</fullName>
    </recommendedName>
</protein>
<dbReference type="Proteomes" id="UP000016933">
    <property type="component" value="Unassembled WGS sequence"/>
</dbReference>
<dbReference type="GO" id="GO:0003723">
    <property type="term" value="F:RNA binding"/>
    <property type="evidence" value="ECO:0007669"/>
    <property type="project" value="TreeGrafter"/>
</dbReference>
<dbReference type="PANTHER" id="PTHR11953">
    <property type="entry name" value="EXOSOME COMPLEX COMPONENT"/>
    <property type="match status" value="1"/>
</dbReference>
<dbReference type="InterPro" id="IPR001247">
    <property type="entry name" value="ExoRNase_PH_dom1"/>
</dbReference>
<dbReference type="EMBL" id="KB446535">
    <property type="protein sequence ID" value="EME50017.1"/>
    <property type="molecule type" value="Genomic_DNA"/>
</dbReference>